<protein>
    <submittedName>
        <fullName evidence="1">Uncharacterized protein</fullName>
    </submittedName>
</protein>
<organism evidence="1 2">
    <name type="scientific">Paenibacillus spongiae</name>
    <dbReference type="NCBI Taxonomy" id="2909671"/>
    <lineage>
        <taxon>Bacteria</taxon>
        <taxon>Bacillati</taxon>
        <taxon>Bacillota</taxon>
        <taxon>Bacilli</taxon>
        <taxon>Bacillales</taxon>
        <taxon>Paenibacillaceae</taxon>
        <taxon>Paenibacillus</taxon>
    </lineage>
</organism>
<dbReference type="RefSeq" id="WP_258384057.1">
    <property type="nucleotide sequence ID" value="NZ_CP091430.1"/>
</dbReference>
<sequence length="95" mass="11265">MSIPWADRFDLEFASRLLRPLEAVQFNKVKMISLMRNRRHIPLAVFILQKLACLNARQQLEAFAFGDLPQLADELRIHGYHLLVRYLLFFRILRA</sequence>
<gene>
    <name evidence="1" type="ORF">L1F29_21245</name>
</gene>
<accession>A0ABY5S265</accession>
<dbReference type="EMBL" id="CP091430">
    <property type="protein sequence ID" value="UVI27969.1"/>
    <property type="molecule type" value="Genomic_DNA"/>
</dbReference>
<name>A0ABY5S265_9BACL</name>
<evidence type="ECO:0000313" key="2">
    <source>
        <dbReference type="Proteomes" id="UP001057877"/>
    </source>
</evidence>
<evidence type="ECO:0000313" key="1">
    <source>
        <dbReference type="EMBL" id="UVI27969.1"/>
    </source>
</evidence>
<reference evidence="1" key="1">
    <citation type="submission" date="2022-01" db="EMBL/GenBank/DDBJ databases">
        <title>Paenibacillus spongiae sp. nov., isolated from marine sponge.</title>
        <authorList>
            <person name="Li Z."/>
            <person name="Zhang M."/>
        </authorList>
    </citation>
    <scope>NUCLEOTIDE SEQUENCE</scope>
    <source>
        <strain evidence="1">PHS-Z3</strain>
    </source>
</reference>
<keyword evidence="2" id="KW-1185">Reference proteome</keyword>
<proteinExistence type="predicted"/>
<dbReference type="Proteomes" id="UP001057877">
    <property type="component" value="Chromosome"/>
</dbReference>